<evidence type="ECO:0000313" key="3">
    <source>
        <dbReference type="Proteomes" id="UP001303046"/>
    </source>
</evidence>
<keyword evidence="3" id="KW-1185">Reference proteome</keyword>
<dbReference type="EMBL" id="JAVFWL010000005">
    <property type="protein sequence ID" value="KAK6755410.1"/>
    <property type="molecule type" value="Genomic_DNA"/>
</dbReference>
<organism evidence="2 3">
    <name type="scientific">Necator americanus</name>
    <name type="common">Human hookworm</name>
    <dbReference type="NCBI Taxonomy" id="51031"/>
    <lineage>
        <taxon>Eukaryota</taxon>
        <taxon>Metazoa</taxon>
        <taxon>Ecdysozoa</taxon>
        <taxon>Nematoda</taxon>
        <taxon>Chromadorea</taxon>
        <taxon>Rhabditida</taxon>
        <taxon>Rhabditina</taxon>
        <taxon>Rhabditomorpha</taxon>
        <taxon>Strongyloidea</taxon>
        <taxon>Ancylostomatidae</taxon>
        <taxon>Bunostominae</taxon>
        <taxon>Necator</taxon>
    </lineage>
</organism>
<feature type="compositionally biased region" description="Polar residues" evidence="1">
    <location>
        <begin position="218"/>
        <end position="233"/>
    </location>
</feature>
<evidence type="ECO:0008006" key="4">
    <source>
        <dbReference type="Google" id="ProtNLM"/>
    </source>
</evidence>
<gene>
    <name evidence="2" type="primary">Necator_chrV.g18816</name>
    <name evidence="2" type="ORF">RB195_014025</name>
</gene>
<name>A0ABR1DYG2_NECAM</name>
<dbReference type="Proteomes" id="UP001303046">
    <property type="component" value="Unassembled WGS sequence"/>
</dbReference>
<reference evidence="2 3" key="1">
    <citation type="submission" date="2023-08" db="EMBL/GenBank/DDBJ databases">
        <title>A Necator americanus chromosomal reference genome.</title>
        <authorList>
            <person name="Ilik V."/>
            <person name="Petrzelkova K.J."/>
            <person name="Pardy F."/>
            <person name="Fuh T."/>
            <person name="Niatou-Singa F.S."/>
            <person name="Gouil Q."/>
            <person name="Baker L."/>
            <person name="Ritchie M.E."/>
            <person name="Jex A.R."/>
            <person name="Gazzola D."/>
            <person name="Li H."/>
            <person name="Toshio Fujiwara R."/>
            <person name="Zhan B."/>
            <person name="Aroian R.V."/>
            <person name="Pafco B."/>
            <person name="Schwarz E.M."/>
        </authorList>
    </citation>
    <scope>NUCLEOTIDE SEQUENCE [LARGE SCALE GENOMIC DNA]</scope>
    <source>
        <strain evidence="2 3">Aroian</strain>
        <tissue evidence="2">Whole animal</tissue>
    </source>
</reference>
<evidence type="ECO:0000313" key="2">
    <source>
        <dbReference type="EMBL" id="KAK6755410.1"/>
    </source>
</evidence>
<protein>
    <recommendedName>
        <fullName evidence="4">Protein phosphatase 1 regulatory subunit 35 C-terminal domain-containing protein</fullName>
    </recommendedName>
</protein>
<feature type="region of interest" description="Disordered" evidence="1">
    <location>
        <begin position="218"/>
        <end position="237"/>
    </location>
</feature>
<accession>A0ABR1DYG2</accession>
<sequence length="389" mass="44414">MSNYNEIKEQNNLILSALPSPPERKISRISLRKTSGIGEDYVDVIVDPFPALPINIRVPSLRKKSADDETQSTTNIHKKYTEGDRLKQWEKLEVLPDTAATAALAQLVLARKESIKPDTSGTKKTFIPMKRNLKRTTSLDWSGKLFVVPAKPKLRFTSQMNCQELSVNVSNIDTAKEDLRTVSATLEKQTAGKVLQKLPKELSVPKENRCHELELTSRTTEMGSRSVPNSPTTVKPHLLLPEVPHESPICTRKLTPMPRDLHPPHLTKPIRYALFEPVNWIYDNCRDDVEFDEKWHAVLEANHRFQHSIHQHQPKAPPISPPVAHSGRRHSFDRPIGFAKRTINRTAHYFVQILRDWSCLALFIVDFADVKWTTKCSFVKECLIMYLTP</sequence>
<evidence type="ECO:0000256" key="1">
    <source>
        <dbReference type="SAM" id="MobiDB-lite"/>
    </source>
</evidence>
<proteinExistence type="predicted"/>
<comment type="caution">
    <text evidence="2">The sequence shown here is derived from an EMBL/GenBank/DDBJ whole genome shotgun (WGS) entry which is preliminary data.</text>
</comment>